<dbReference type="OrthoDB" id="10435469at2759"/>
<name>A0A314USJ1_PRUYE</name>
<dbReference type="AlphaFoldDB" id="A0A314USJ1"/>
<evidence type="ECO:0000313" key="3">
    <source>
        <dbReference type="Proteomes" id="UP000250321"/>
    </source>
</evidence>
<dbReference type="Proteomes" id="UP000250321">
    <property type="component" value="Unassembled WGS sequence"/>
</dbReference>
<feature type="domain" description="C2H2-type" evidence="1">
    <location>
        <begin position="48"/>
        <end position="76"/>
    </location>
</feature>
<sequence length="91" mass="10464">MDLYEDELFCRYCDGFSSHDPEALLDHMIESHKFAHEVQGLKAEDNGSKCIICASNKNSKTFTSHNALESHMDRVHHGWETLPELSKEELQ</sequence>
<evidence type="ECO:0000259" key="1">
    <source>
        <dbReference type="SMART" id="SM00355"/>
    </source>
</evidence>
<keyword evidence="3" id="KW-1185">Reference proteome</keyword>
<dbReference type="SMART" id="SM00355">
    <property type="entry name" value="ZnF_C2H2"/>
    <property type="match status" value="2"/>
</dbReference>
<organism evidence="2 3">
    <name type="scientific">Prunus yedoensis var. nudiflora</name>
    <dbReference type="NCBI Taxonomy" id="2094558"/>
    <lineage>
        <taxon>Eukaryota</taxon>
        <taxon>Viridiplantae</taxon>
        <taxon>Streptophyta</taxon>
        <taxon>Embryophyta</taxon>
        <taxon>Tracheophyta</taxon>
        <taxon>Spermatophyta</taxon>
        <taxon>Magnoliopsida</taxon>
        <taxon>eudicotyledons</taxon>
        <taxon>Gunneridae</taxon>
        <taxon>Pentapetalae</taxon>
        <taxon>rosids</taxon>
        <taxon>fabids</taxon>
        <taxon>Rosales</taxon>
        <taxon>Rosaceae</taxon>
        <taxon>Amygdaloideae</taxon>
        <taxon>Amygdaleae</taxon>
        <taxon>Prunus</taxon>
    </lineage>
</organism>
<dbReference type="EMBL" id="PJQY01003173">
    <property type="protein sequence ID" value="PQM39622.1"/>
    <property type="molecule type" value="Genomic_DNA"/>
</dbReference>
<accession>A0A314USJ1</accession>
<comment type="caution">
    <text evidence="2">The sequence shown here is derived from an EMBL/GenBank/DDBJ whole genome shotgun (WGS) entry which is preliminary data.</text>
</comment>
<gene>
    <name evidence="2" type="ORF">Pyn_37815</name>
</gene>
<evidence type="ECO:0000313" key="2">
    <source>
        <dbReference type="EMBL" id="PQM39622.1"/>
    </source>
</evidence>
<dbReference type="InterPro" id="IPR013087">
    <property type="entry name" value="Znf_C2H2_type"/>
</dbReference>
<protein>
    <recommendedName>
        <fullName evidence="1">C2H2-type domain-containing protein</fullName>
    </recommendedName>
</protein>
<feature type="domain" description="C2H2-type" evidence="1">
    <location>
        <begin position="8"/>
        <end position="32"/>
    </location>
</feature>
<proteinExistence type="predicted"/>
<reference evidence="2 3" key="1">
    <citation type="submission" date="2018-02" db="EMBL/GenBank/DDBJ databases">
        <title>Draft genome of wild Prunus yedoensis var. nudiflora.</title>
        <authorList>
            <person name="Baek S."/>
            <person name="Kim J.-H."/>
            <person name="Choi K."/>
            <person name="Kim G.-B."/>
            <person name="Cho A."/>
            <person name="Jang H."/>
            <person name="Shin C.-H."/>
            <person name="Yu H.-J."/>
            <person name="Mun J.-H."/>
        </authorList>
    </citation>
    <scope>NUCLEOTIDE SEQUENCE [LARGE SCALE GENOMIC DNA]</scope>
    <source>
        <strain evidence="3">cv. Jeju island</strain>
        <tissue evidence="2">Leaf</tissue>
    </source>
</reference>